<dbReference type="CDD" id="cd00063">
    <property type="entry name" value="FN3"/>
    <property type="match status" value="2"/>
</dbReference>
<dbReference type="SUPFAM" id="SSF51445">
    <property type="entry name" value="(Trans)glycosidases"/>
    <property type="match status" value="1"/>
</dbReference>
<evidence type="ECO:0000256" key="9">
    <source>
        <dbReference type="ARBA" id="ARBA00023295"/>
    </source>
</evidence>
<evidence type="ECO:0000256" key="4">
    <source>
        <dbReference type="ARBA" id="ARBA00022723"/>
    </source>
</evidence>
<evidence type="ECO:0000256" key="1">
    <source>
        <dbReference type="ARBA" id="ARBA00004071"/>
    </source>
</evidence>
<keyword evidence="9" id="KW-0326">Glycosidase</keyword>
<dbReference type="Pfam" id="PF00041">
    <property type="entry name" value="fn3"/>
    <property type="match status" value="2"/>
</dbReference>
<gene>
    <name evidence="12" type="ORF">ACFQB0_12185</name>
</gene>
<dbReference type="PANTHER" id="PTHR10030:SF37">
    <property type="entry name" value="ALPHA-L-FUCOSIDASE-RELATED"/>
    <property type="match status" value="1"/>
</dbReference>
<dbReference type="EC" id="3.2.1.51" evidence="3"/>
<dbReference type="PROSITE" id="PS50853">
    <property type="entry name" value="FN3"/>
    <property type="match status" value="2"/>
</dbReference>
<dbReference type="PRINTS" id="PR00741">
    <property type="entry name" value="GLHYDRLASE29"/>
</dbReference>
<comment type="caution">
    <text evidence="12">The sequence shown here is derived from an EMBL/GenBank/DDBJ whole genome shotgun (WGS) entry which is preliminary data.</text>
</comment>
<name>A0ABW1VIF5_9MICO</name>
<evidence type="ECO:0000256" key="6">
    <source>
        <dbReference type="ARBA" id="ARBA00022801"/>
    </source>
</evidence>
<dbReference type="Gene3D" id="3.20.20.80">
    <property type="entry name" value="Glycosidases"/>
    <property type="match status" value="1"/>
</dbReference>
<evidence type="ECO:0000256" key="5">
    <source>
        <dbReference type="ARBA" id="ARBA00022729"/>
    </source>
</evidence>
<dbReference type="Pfam" id="PF01120">
    <property type="entry name" value="Alpha_L_fucos"/>
    <property type="match status" value="1"/>
</dbReference>
<dbReference type="RefSeq" id="WP_386731958.1">
    <property type="nucleotide sequence ID" value="NZ_JBHSTP010000003.1"/>
</dbReference>
<dbReference type="SUPFAM" id="SSF49785">
    <property type="entry name" value="Galactose-binding domain-like"/>
    <property type="match status" value="2"/>
</dbReference>
<dbReference type="PANTHER" id="PTHR10030">
    <property type="entry name" value="ALPHA-L-FUCOSIDASE"/>
    <property type="match status" value="1"/>
</dbReference>
<dbReference type="InterPro" id="IPR016286">
    <property type="entry name" value="FUC_metazoa-typ"/>
</dbReference>
<dbReference type="Gene3D" id="2.60.40.10">
    <property type="entry name" value="Immunoglobulins"/>
    <property type="match status" value="2"/>
</dbReference>
<reference evidence="13" key="1">
    <citation type="journal article" date="2019" name="Int. J. Syst. Evol. Microbiol.">
        <title>The Global Catalogue of Microorganisms (GCM) 10K type strain sequencing project: providing services to taxonomists for standard genome sequencing and annotation.</title>
        <authorList>
            <consortium name="The Broad Institute Genomics Platform"/>
            <consortium name="The Broad Institute Genome Sequencing Center for Infectious Disease"/>
            <person name="Wu L."/>
            <person name="Ma J."/>
        </authorList>
    </citation>
    <scope>NUCLEOTIDE SEQUENCE [LARGE SCALE GENOMIC DNA]</scope>
    <source>
        <strain evidence="13">CCUG 43304</strain>
    </source>
</reference>
<evidence type="ECO:0000256" key="3">
    <source>
        <dbReference type="ARBA" id="ARBA00012662"/>
    </source>
</evidence>
<dbReference type="InterPro" id="IPR000933">
    <property type="entry name" value="Glyco_hydro_29"/>
</dbReference>
<evidence type="ECO:0000256" key="10">
    <source>
        <dbReference type="ARBA" id="ARBA00023326"/>
    </source>
</evidence>
<dbReference type="InterPro" id="IPR003961">
    <property type="entry name" value="FN3_dom"/>
</dbReference>
<accession>A0ABW1VIF5</accession>
<dbReference type="EMBL" id="JBHSTP010000003">
    <property type="protein sequence ID" value="MFC6356865.1"/>
    <property type="molecule type" value="Genomic_DNA"/>
</dbReference>
<dbReference type="SMART" id="SM00060">
    <property type="entry name" value="FN3"/>
    <property type="match status" value="2"/>
</dbReference>
<keyword evidence="8" id="KW-1015">Disulfide bond</keyword>
<keyword evidence="4" id="KW-0479">Metal-binding</keyword>
<evidence type="ECO:0000259" key="11">
    <source>
        <dbReference type="PROSITE" id="PS50853"/>
    </source>
</evidence>
<dbReference type="InterPro" id="IPR057739">
    <property type="entry name" value="Glyco_hydro_29_N"/>
</dbReference>
<proteinExistence type="inferred from homology"/>
<dbReference type="InterPro" id="IPR013783">
    <property type="entry name" value="Ig-like_fold"/>
</dbReference>
<sequence length="1226" mass="129308">MSSWGTLSKEAQLVQRNKRSLGHAAIALATGSILALSGITSASASASTSTPTLRTEQYTPSVEGLPAEMNTATSAEIAAWQKLQFGLFIHWGLFSVAGGVWEGQPVTKSYSEQIRLQVPQSTVTAQDQKMSDDEFYALGNGFTGANYKPADICSLAKEAGMRYVVLTTKHHDGFSMWDTATSTVDVVDKTAYAKDVLKELQLACEAQGIKLGLYYSLADWELGHRWSSYKLSDSDMVHIKKQLTELLTNYGAIEELWFDMGLPTAAQSKELADLVHGLQKGTAVNGRIWNNQSDFKVMGDNAIPAGNQALPWQTPASIFHETWGYRSWQDRPDLPGKTRQLIRDYANVVGGGGNYLLNIGPTGDGSVVPYEADVLKGIGAWNARHPNAVLGATATRFGAQPWGTVTMNGDDLYLLVKNWPTDGKLRLPGVANPVNGVTVDGGGDLGWTREGDDVVVSVPAAAPDDDLSVLRVALDGAPRYIPATAAAETEAGRWTASTTSRYSIEDIGEQGYDGFTDSQVYTEGFVRGADVDRIDRYVRLTGAATPGRDYRVTVGSQEFVLDGAALTKTNLGPLTVRAKQILPIKVALAEPAYPAQDLGASILRIELGGSELGAPGTPELVSFKKPAAQSSDYSPTFPASKAVDGITTGTYENLAATQDGTNAIAWWQVDLGTDRVLSSAKIWNRSDCCQSRLTNFTIIVSKEPFPAAPLTEAELASPTYSVTSIDEQMGRPSTIPLAGTGRYVRIQQDAPNIPLNLSEVELYGIEPPNTATAPEAPVAPSVAAATPDSLNVAWSAPADGGKPITGYILTATNLDIASGAPGDKTRFDVAGNVLRANLGGLVAGRYTVTVSAVNEIGVSKASAESDGIALALESAPKLLSSNRPAVQSSTYDGPAYGAAKAVDGDTSGLISNVAATSSDEGAAWWEVDLEGANALTVAKIWNRVDCCQSRLKNVKLVVSTEPFPARALTTDELASPAYGVTHVTEQVGRPTTIPLDAPGRYVRIQVDDPDVPLALSEVQVYGVPLATAPAAPAAPVVEAVSDDSVKVSWAAPADGGKPITGYTVALTNVGDPIDSPDRTRSVEVAGNVPTTDFTGLPRGRYTVVVSAGNEIGMSPPSAESAEVEVLGTPMIVFDVLAKGRCVAGRAFVAVTVTNGESVPIRVSVLTPYGSKSFPKVVAGKKAFHFFASRLVDLPAGSVTVWASGVIDGEKVSVSRDVSFDAVNCAG</sequence>
<dbReference type="SMART" id="SM00812">
    <property type="entry name" value="Alpha_L_fucos"/>
    <property type="match status" value="1"/>
</dbReference>
<evidence type="ECO:0000256" key="8">
    <source>
        <dbReference type="ARBA" id="ARBA00023157"/>
    </source>
</evidence>
<dbReference type="InterPro" id="IPR036116">
    <property type="entry name" value="FN3_sf"/>
</dbReference>
<keyword evidence="7" id="KW-0106">Calcium</keyword>
<dbReference type="InterPro" id="IPR017853">
    <property type="entry name" value="GH"/>
</dbReference>
<dbReference type="SUPFAM" id="SSF49265">
    <property type="entry name" value="Fibronectin type III"/>
    <property type="match status" value="1"/>
</dbReference>
<dbReference type="Proteomes" id="UP001596306">
    <property type="component" value="Unassembled WGS sequence"/>
</dbReference>
<protein>
    <recommendedName>
        <fullName evidence="3">alpha-L-fucosidase</fullName>
        <ecNumber evidence="3">3.2.1.51</ecNumber>
    </recommendedName>
</protein>
<feature type="domain" description="Fibronectin type-III" evidence="11">
    <location>
        <begin position="1031"/>
        <end position="1128"/>
    </location>
</feature>
<dbReference type="InterPro" id="IPR008979">
    <property type="entry name" value="Galactose-bd-like_sf"/>
</dbReference>
<dbReference type="Pfam" id="PF22633">
    <property type="entry name" value="F5_F8_type_C_2"/>
    <property type="match status" value="2"/>
</dbReference>
<comment type="similarity">
    <text evidence="2">Belongs to the glycosyl hydrolase 29 family.</text>
</comment>
<dbReference type="Gene3D" id="2.60.120.260">
    <property type="entry name" value="Galactose-binding domain-like"/>
    <property type="match status" value="2"/>
</dbReference>
<comment type="function">
    <text evidence="1">Alpha-L-fucosidase is responsible for hydrolyzing the alpha-1,6-linked fucose joined to the reducing-end N-acetylglucosamine of the carbohydrate moieties of glycoproteins.</text>
</comment>
<feature type="domain" description="Fibronectin type-III" evidence="11">
    <location>
        <begin position="776"/>
        <end position="874"/>
    </location>
</feature>
<keyword evidence="10" id="KW-0624">Polysaccharide degradation</keyword>
<dbReference type="SMART" id="SM00607">
    <property type="entry name" value="FTP"/>
    <property type="match status" value="1"/>
</dbReference>
<organism evidence="12 13">
    <name type="scientific">Luethyella okanaganae</name>
    <dbReference type="NCBI Taxonomy" id="69372"/>
    <lineage>
        <taxon>Bacteria</taxon>
        <taxon>Bacillati</taxon>
        <taxon>Actinomycetota</taxon>
        <taxon>Actinomycetes</taxon>
        <taxon>Micrococcales</taxon>
        <taxon>Microbacteriaceae</taxon>
        <taxon>Luethyella</taxon>
    </lineage>
</organism>
<keyword evidence="10" id="KW-0119">Carbohydrate metabolism</keyword>
<evidence type="ECO:0000313" key="13">
    <source>
        <dbReference type="Proteomes" id="UP001596306"/>
    </source>
</evidence>
<keyword evidence="13" id="KW-1185">Reference proteome</keyword>
<evidence type="ECO:0000256" key="2">
    <source>
        <dbReference type="ARBA" id="ARBA00007951"/>
    </source>
</evidence>
<keyword evidence="5" id="KW-0732">Signal</keyword>
<dbReference type="InterPro" id="IPR006585">
    <property type="entry name" value="FTP1"/>
</dbReference>
<evidence type="ECO:0000313" key="12">
    <source>
        <dbReference type="EMBL" id="MFC6356865.1"/>
    </source>
</evidence>
<evidence type="ECO:0000256" key="7">
    <source>
        <dbReference type="ARBA" id="ARBA00022837"/>
    </source>
</evidence>
<keyword evidence="6" id="KW-0378">Hydrolase</keyword>